<gene>
    <name evidence="4" type="ORF">SAMN05421790_10127</name>
</gene>
<feature type="region of interest" description="Disordered" evidence="1">
    <location>
        <begin position="31"/>
        <end position="89"/>
    </location>
</feature>
<keyword evidence="2" id="KW-1133">Transmembrane helix</keyword>
<accession>A0A1N7IKI0</accession>
<sequence length="149" mass="15965">MNAVRFFALLAVIGIVIGGVSGLIYGWFQSGEEPESSQTAQAEKTESTVSDETDTGTEPEPESPPQQEPDPTPATGGEAPPPNRMTAEEAASIILDQVGGGSIKKIKLKEKDGRQIYKVEVRGGDIKKGKFEIDAYTGEILEADIDRKD</sequence>
<evidence type="ECO:0000259" key="3">
    <source>
        <dbReference type="Pfam" id="PF03413"/>
    </source>
</evidence>
<dbReference type="InterPro" id="IPR025711">
    <property type="entry name" value="PepSY"/>
</dbReference>
<feature type="compositionally biased region" description="Acidic residues" evidence="1">
    <location>
        <begin position="49"/>
        <end position="61"/>
    </location>
</feature>
<evidence type="ECO:0000256" key="2">
    <source>
        <dbReference type="SAM" id="Phobius"/>
    </source>
</evidence>
<dbReference type="Proteomes" id="UP000186795">
    <property type="component" value="Unassembled WGS sequence"/>
</dbReference>
<proteinExistence type="predicted"/>
<dbReference type="EMBL" id="FTOD01000001">
    <property type="protein sequence ID" value="SIS37599.1"/>
    <property type="molecule type" value="Genomic_DNA"/>
</dbReference>
<feature type="domain" description="PepSY" evidence="3">
    <location>
        <begin position="85"/>
        <end position="142"/>
    </location>
</feature>
<dbReference type="AlphaFoldDB" id="A0A1N7IKI0"/>
<keyword evidence="2" id="KW-0472">Membrane</keyword>
<name>A0A1N7IKI0_9BACL</name>
<dbReference type="OrthoDB" id="5361545at2"/>
<dbReference type="Gene3D" id="3.10.450.40">
    <property type="match status" value="1"/>
</dbReference>
<reference evidence="5" key="1">
    <citation type="submission" date="2017-01" db="EMBL/GenBank/DDBJ databases">
        <authorList>
            <person name="Varghese N."/>
            <person name="Submissions S."/>
        </authorList>
    </citation>
    <scope>NUCLEOTIDE SEQUENCE [LARGE SCALE GENOMIC DNA]</scope>
    <source>
        <strain evidence="5">DSM 45196</strain>
    </source>
</reference>
<dbReference type="Pfam" id="PF03413">
    <property type="entry name" value="PepSY"/>
    <property type="match status" value="1"/>
</dbReference>
<organism evidence="4 5">
    <name type="scientific">Kroppenstedtia eburnea</name>
    <dbReference type="NCBI Taxonomy" id="714067"/>
    <lineage>
        <taxon>Bacteria</taxon>
        <taxon>Bacillati</taxon>
        <taxon>Bacillota</taxon>
        <taxon>Bacilli</taxon>
        <taxon>Bacillales</taxon>
        <taxon>Thermoactinomycetaceae</taxon>
        <taxon>Kroppenstedtia</taxon>
    </lineage>
</organism>
<evidence type="ECO:0000313" key="5">
    <source>
        <dbReference type="Proteomes" id="UP000186795"/>
    </source>
</evidence>
<keyword evidence="5" id="KW-1185">Reference proteome</keyword>
<feature type="transmembrane region" description="Helical" evidence="2">
    <location>
        <begin position="6"/>
        <end position="28"/>
    </location>
</feature>
<dbReference type="RefSeq" id="WP_076522721.1">
    <property type="nucleotide sequence ID" value="NZ_CP048103.1"/>
</dbReference>
<evidence type="ECO:0000313" key="4">
    <source>
        <dbReference type="EMBL" id="SIS37599.1"/>
    </source>
</evidence>
<keyword evidence="2" id="KW-0812">Transmembrane</keyword>
<feature type="compositionally biased region" description="Pro residues" evidence="1">
    <location>
        <begin position="62"/>
        <end position="72"/>
    </location>
</feature>
<protein>
    <submittedName>
        <fullName evidence="4">Peptidase propeptide and YPEB domain-containing protein</fullName>
    </submittedName>
</protein>
<evidence type="ECO:0000256" key="1">
    <source>
        <dbReference type="SAM" id="MobiDB-lite"/>
    </source>
</evidence>